<dbReference type="EMBL" id="OC918049">
    <property type="protein sequence ID" value="CAD7648578.1"/>
    <property type="molecule type" value="Genomic_DNA"/>
</dbReference>
<dbReference type="Pfam" id="PF00028">
    <property type="entry name" value="Cadherin"/>
    <property type="match status" value="2"/>
</dbReference>
<evidence type="ECO:0000256" key="1">
    <source>
        <dbReference type="ARBA" id="ARBA00004167"/>
    </source>
</evidence>
<dbReference type="Gene3D" id="2.60.40.60">
    <property type="entry name" value="Cadherins"/>
    <property type="match status" value="5"/>
</dbReference>
<keyword evidence="3 13" id="KW-0812">Transmembrane</keyword>
<dbReference type="GO" id="GO:0007156">
    <property type="term" value="P:homophilic cell adhesion via plasma membrane adhesion molecules"/>
    <property type="evidence" value="ECO:0007669"/>
    <property type="project" value="InterPro"/>
</dbReference>
<evidence type="ECO:0000256" key="10">
    <source>
        <dbReference type="ARBA" id="ARBA00023180"/>
    </source>
</evidence>
<dbReference type="SMART" id="SM00112">
    <property type="entry name" value="CA"/>
    <property type="match status" value="3"/>
</dbReference>
<dbReference type="FunFam" id="2.60.40.60:FF:000058">
    <property type="entry name" value="FAT atypical cadherin 3"/>
    <property type="match status" value="1"/>
</dbReference>
<feature type="region of interest" description="Disordered" evidence="12">
    <location>
        <begin position="1127"/>
        <end position="1146"/>
    </location>
</feature>
<dbReference type="PROSITE" id="PS50268">
    <property type="entry name" value="CADHERIN_2"/>
    <property type="match status" value="4"/>
</dbReference>
<evidence type="ECO:0000256" key="8">
    <source>
        <dbReference type="ARBA" id="ARBA00023136"/>
    </source>
</evidence>
<feature type="domain" description="Cadherin" evidence="14">
    <location>
        <begin position="211"/>
        <end position="326"/>
    </location>
</feature>
<keyword evidence="5" id="KW-0677">Repeat</keyword>
<organism evidence="15">
    <name type="scientific">Oppiella nova</name>
    <dbReference type="NCBI Taxonomy" id="334625"/>
    <lineage>
        <taxon>Eukaryota</taxon>
        <taxon>Metazoa</taxon>
        <taxon>Ecdysozoa</taxon>
        <taxon>Arthropoda</taxon>
        <taxon>Chelicerata</taxon>
        <taxon>Arachnida</taxon>
        <taxon>Acari</taxon>
        <taxon>Acariformes</taxon>
        <taxon>Sarcoptiformes</taxon>
        <taxon>Oribatida</taxon>
        <taxon>Brachypylina</taxon>
        <taxon>Oppioidea</taxon>
        <taxon>Oppiidae</taxon>
        <taxon>Oppiella</taxon>
    </lineage>
</organism>
<evidence type="ECO:0000256" key="6">
    <source>
        <dbReference type="ARBA" id="ARBA00022837"/>
    </source>
</evidence>
<keyword evidence="8 13" id="KW-0472">Membrane</keyword>
<keyword evidence="4" id="KW-0732">Signal</keyword>
<keyword evidence="2" id="KW-0245">EGF-like domain</keyword>
<feature type="domain" description="Cadherin" evidence="14">
    <location>
        <begin position="407"/>
        <end position="513"/>
    </location>
</feature>
<dbReference type="InterPro" id="IPR015919">
    <property type="entry name" value="Cadherin-like_sf"/>
</dbReference>
<protein>
    <recommendedName>
        <fullName evidence="14">Cadherin domain-containing protein</fullName>
    </recommendedName>
</protein>
<reference evidence="15" key="1">
    <citation type="submission" date="2020-11" db="EMBL/GenBank/DDBJ databases">
        <authorList>
            <person name="Tran Van P."/>
        </authorList>
    </citation>
    <scope>NUCLEOTIDE SEQUENCE</scope>
</reference>
<dbReference type="GO" id="GO:0005886">
    <property type="term" value="C:plasma membrane"/>
    <property type="evidence" value="ECO:0007669"/>
    <property type="project" value="InterPro"/>
</dbReference>
<proteinExistence type="predicted"/>
<evidence type="ECO:0000259" key="14">
    <source>
        <dbReference type="PROSITE" id="PS50268"/>
    </source>
</evidence>
<evidence type="ECO:0000256" key="4">
    <source>
        <dbReference type="ARBA" id="ARBA00022729"/>
    </source>
</evidence>
<dbReference type="CDD" id="cd11304">
    <property type="entry name" value="Cadherin_repeat"/>
    <property type="match status" value="4"/>
</dbReference>
<dbReference type="PROSITE" id="PS00232">
    <property type="entry name" value="CADHERIN_1"/>
    <property type="match status" value="1"/>
</dbReference>
<comment type="subcellular location">
    <subcellularLocation>
        <location evidence="1">Membrane</location>
        <topology evidence="1">Single-pass membrane protein</topology>
    </subcellularLocation>
</comment>
<feature type="compositionally biased region" description="Polar residues" evidence="12">
    <location>
        <begin position="833"/>
        <end position="857"/>
    </location>
</feature>
<evidence type="ECO:0000256" key="5">
    <source>
        <dbReference type="ARBA" id="ARBA00022737"/>
    </source>
</evidence>
<evidence type="ECO:0000256" key="12">
    <source>
        <dbReference type="SAM" id="MobiDB-lite"/>
    </source>
</evidence>
<keyword evidence="6 11" id="KW-0106">Calcium</keyword>
<gene>
    <name evidence="15" type="ORF">ONB1V03_LOCUS6827</name>
</gene>
<sequence length="1213" mass="136740">MRILKLPNNTKVGSIIYRIKGTDADNDIIEFGVRGIIGSRLLGFKNVSFYEADIYLKNQLEDPEYKITLFASDGKHFTEVESTIIVTESISITETPFLPSDNIIQISESTNTNHTIATISVRERPNSNLPVTFELRGSDKFAIKYIFGPGGTSNAEIYLLQKVDYEKQNLYILSIVALNCWANETFDTRNIAIIDKVVVITDIQDTAPVFIHLPNVVKISENTKVGNVVLQVSAEDGDYGNQRNITYDIDKKSPLKSYFGIDDIKGSVVLRRPINDIKQEIGTKEPLILNVWAIEVVDPSDPIPAMSSNTDISLVIVSTDNRRPQFKSEHLVGSIDENSQHMTPVLWQGLSSPQVTDNDPGLNGTMILTISDPSDTFMIQPKRGINDIIFSVVVKDSTKLDYETNSEKQVYEALIPEDTAPGTSVAKIEATDGDSGDYGRIRFTSINGPLSDDLHIDSESGVITLKTNENIDREIISEYRVSVEARDELGRGNKNVTELHIKIVDINDNAPAFLQPRYDAVLNPDRFSFTQPLIVKAMDADEVGTPNSHIRYEIVGGNYQNKFVINETSGEIRLTSALIDDIHPKVSNPGFDEYQSIKFMPVLNLTVRAHDHGIPHQSSSVPVYIHNPDFLNRTVVFTIGDTEDSVNKRKLAIESGMSALSGAKVHIYSVRPHKDKSLKSEMSEVHAWMAYPSQSQVDLNKTPTILSQITGKEYNSGETTDRYTTTQIAGNDFRVLILLLIVLIIATLVFLIIFLICWFCCCRDRQRRQQKLEDSEKNTYFKTTANGSVSRDKSSKDEKYDKSNSNRRKNSIQAWNEERVRDPRLRSDFRPSSAPNNDQNHYTHNVRANSSQSYQDQYLSNNPSLYQRVYKLNRNQRTRVGPQYYDSYDEKDGINYRNGYQSVRPQNIPMRTFKGVDNMGYLRTTNEPYIIHDLSEPNNLVVNRTRPSVHHLPYNDNLVTFPKRTEILYIQSPSGLRGQQEEALRSISQNDMPFNEDQDFDRYSDVSQNGKESDRMRYPSKTKQRHIQFSDHNVTEMTIPEEAVVPGMIPRDGPQNQIISGPSVSSQRVSVIDEHMREGLDLRHQFSDGNENHIDLGDADGTDVLKTIISDKSGVPVSIELKDNKIGANPSATNEPTVNGDKRNAKNRRILTKENSFETSEKSYDSDSGIGRPVGRIDLDVKNSGLMEKKSIFTIAYNDVKTRHLQSAESNGE</sequence>
<keyword evidence="9" id="KW-1015">Disulfide bond</keyword>
<dbReference type="PRINTS" id="PR00205">
    <property type="entry name" value="CADHERIN"/>
</dbReference>
<feature type="region of interest" description="Disordered" evidence="12">
    <location>
        <begin position="991"/>
        <end position="1025"/>
    </location>
</feature>
<evidence type="ECO:0000313" key="16">
    <source>
        <dbReference type="Proteomes" id="UP000728032"/>
    </source>
</evidence>
<dbReference type="InterPro" id="IPR020894">
    <property type="entry name" value="Cadherin_CS"/>
</dbReference>
<feature type="compositionally biased region" description="Basic and acidic residues" evidence="12">
    <location>
        <begin position="816"/>
        <end position="829"/>
    </location>
</feature>
<feature type="transmembrane region" description="Helical" evidence="13">
    <location>
        <begin position="735"/>
        <end position="761"/>
    </location>
</feature>
<dbReference type="AlphaFoldDB" id="A0A7R9LXS3"/>
<feature type="domain" description="Cadherin" evidence="14">
    <location>
        <begin position="535"/>
        <end position="637"/>
    </location>
</feature>
<evidence type="ECO:0000256" key="7">
    <source>
        <dbReference type="ARBA" id="ARBA00022989"/>
    </source>
</evidence>
<dbReference type="InterPro" id="IPR050174">
    <property type="entry name" value="Protocadherin/Cadherin-CA"/>
</dbReference>
<dbReference type="PANTHER" id="PTHR24028:SF328">
    <property type="entry name" value="CADHERIN-3"/>
    <property type="match status" value="1"/>
</dbReference>
<accession>A0A7R9LXS3</accession>
<dbReference type="EMBL" id="CAJPVJ010003224">
    <property type="protein sequence ID" value="CAG2167320.1"/>
    <property type="molecule type" value="Genomic_DNA"/>
</dbReference>
<dbReference type="GO" id="GO:0005509">
    <property type="term" value="F:calcium ion binding"/>
    <property type="evidence" value="ECO:0007669"/>
    <property type="project" value="UniProtKB-UniRule"/>
</dbReference>
<dbReference type="OrthoDB" id="6510378at2759"/>
<keyword evidence="16" id="KW-1185">Reference proteome</keyword>
<dbReference type="SUPFAM" id="SSF49313">
    <property type="entry name" value="Cadherin-like"/>
    <property type="match status" value="4"/>
</dbReference>
<evidence type="ECO:0000313" key="15">
    <source>
        <dbReference type="EMBL" id="CAD7648578.1"/>
    </source>
</evidence>
<evidence type="ECO:0000256" key="13">
    <source>
        <dbReference type="SAM" id="Phobius"/>
    </source>
</evidence>
<dbReference type="PANTHER" id="PTHR24028">
    <property type="entry name" value="CADHERIN-87A"/>
    <property type="match status" value="1"/>
</dbReference>
<evidence type="ECO:0000256" key="11">
    <source>
        <dbReference type="PROSITE-ProRule" id="PRU00043"/>
    </source>
</evidence>
<feature type="domain" description="Cadherin" evidence="14">
    <location>
        <begin position="98"/>
        <end position="210"/>
    </location>
</feature>
<feature type="region of interest" description="Disordered" evidence="12">
    <location>
        <begin position="783"/>
        <end position="857"/>
    </location>
</feature>
<dbReference type="InterPro" id="IPR002126">
    <property type="entry name" value="Cadherin-like_dom"/>
</dbReference>
<keyword evidence="7 13" id="KW-1133">Transmembrane helix</keyword>
<name>A0A7R9LXS3_9ACAR</name>
<evidence type="ECO:0000256" key="2">
    <source>
        <dbReference type="ARBA" id="ARBA00022536"/>
    </source>
</evidence>
<keyword evidence="10" id="KW-0325">Glycoprotein</keyword>
<evidence type="ECO:0000256" key="9">
    <source>
        <dbReference type="ARBA" id="ARBA00023157"/>
    </source>
</evidence>
<dbReference type="Proteomes" id="UP000728032">
    <property type="component" value="Unassembled WGS sequence"/>
</dbReference>
<evidence type="ECO:0000256" key="3">
    <source>
        <dbReference type="ARBA" id="ARBA00022692"/>
    </source>
</evidence>
<feature type="compositionally biased region" description="Basic and acidic residues" evidence="12">
    <location>
        <begin position="790"/>
        <end position="804"/>
    </location>
</feature>